<keyword evidence="3" id="KW-1185">Reference proteome</keyword>
<protein>
    <submittedName>
        <fullName evidence="2">Uncharacterized protein</fullName>
    </submittedName>
</protein>
<evidence type="ECO:0000256" key="1">
    <source>
        <dbReference type="SAM" id="MobiDB-lite"/>
    </source>
</evidence>
<feature type="region of interest" description="Disordered" evidence="1">
    <location>
        <begin position="1"/>
        <end position="31"/>
    </location>
</feature>
<name>A0A4U8UXF2_STECR</name>
<dbReference type="EMBL" id="CM016762">
    <property type="protein sequence ID" value="TMS37565.1"/>
    <property type="molecule type" value="Genomic_DNA"/>
</dbReference>
<dbReference type="EMBL" id="AZBU02000001">
    <property type="protein sequence ID" value="TMS37565.1"/>
    <property type="molecule type" value="Genomic_DNA"/>
</dbReference>
<organism evidence="2 3">
    <name type="scientific">Steinernema carpocapsae</name>
    <name type="common">Entomopathogenic nematode</name>
    <dbReference type="NCBI Taxonomy" id="34508"/>
    <lineage>
        <taxon>Eukaryota</taxon>
        <taxon>Metazoa</taxon>
        <taxon>Ecdysozoa</taxon>
        <taxon>Nematoda</taxon>
        <taxon>Chromadorea</taxon>
        <taxon>Rhabditida</taxon>
        <taxon>Tylenchina</taxon>
        <taxon>Panagrolaimomorpha</taxon>
        <taxon>Strongyloidoidea</taxon>
        <taxon>Steinernematidae</taxon>
        <taxon>Steinernema</taxon>
    </lineage>
</organism>
<proteinExistence type="predicted"/>
<sequence length="79" mass="8843">MIDHRSSGHPSVAKLTPEKLSSTFEKTGEDQTPKLPAVRLCLLLKAKTCQKHLFDVRICKFKNPFASYRITSGVISKRG</sequence>
<accession>A0A4U8UXF2</accession>
<evidence type="ECO:0000313" key="3">
    <source>
        <dbReference type="Proteomes" id="UP000298663"/>
    </source>
</evidence>
<evidence type="ECO:0000313" key="2">
    <source>
        <dbReference type="EMBL" id="TMS37565.1"/>
    </source>
</evidence>
<reference evidence="2 3" key="1">
    <citation type="journal article" date="2015" name="Genome Biol.">
        <title>Comparative genomics of Steinernema reveals deeply conserved gene regulatory networks.</title>
        <authorList>
            <person name="Dillman A.R."/>
            <person name="Macchietto M."/>
            <person name="Porter C.F."/>
            <person name="Rogers A."/>
            <person name="Williams B."/>
            <person name="Antoshechkin I."/>
            <person name="Lee M.M."/>
            <person name="Goodwin Z."/>
            <person name="Lu X."/>
            <person name="Lewis E.E."/>
            <person name="Goodrich-Blair H."/>
            <person name="Stock S.P."/>
            <person name="Adams B.J."/>
            <person name="Sternberg P.W."/>
            <person name="Mortazavi A."/>
        </authorList>
    </citation>
    <scope>NUCLEOTIDE SEQUENCE [LARGE SCALE GENOMIC DNA]</scope>
    <source>
        <strain evidence="2 3">ALL</strain>
    </source>
</reference>
<dbReference type="AlphaFoldDB" id="A0A4U8UXF2"/>
<comment type="caution">
    <text evidence="2">The sequence shown here is derived from an EMBL/GenBank/DDBJ whole genome shotgun (WGS) entry which is preliminary data.</text>
</comment>
<reference evidence="2 3" key="2">
    <citation type="journal article" date="2019" name="G3 (Bethesda)">
        <title>Hybrid Assembly of the Genome of the Entomopathogenic Nematode Steinernema carpocapsae Identifies the X-Chromosome.</title>
        <authorList>
            <person name="Serra L."/>
            <person name="Macchietto M."/>
            <person name="Macias-Munoz A."/>
            <person name="McGill C.J."/>
            <person name="Rodriguez I.M."/>
            <person name="Rodriguez B."/>
            <person name="Murad R."/>
            <person name="Mortazavi A."/>
        </authorList>
    </citation>
    <scope>NUCLEOTIDE SEQUENCE [LARGE SCALE GENOMIC DNA]</scope>
    <source>
        <strain evidence="2 3">ALL</strain>
    </source>
</reference>
<dbReference type="Proteomes" id="UP000298663">
    <property type="component" value="Chromosome X"/>
</dbReference>
<gene>
    <name evidence="2" type="ORF">L596_004468</name>
</gene>